<dbReference type="Gene3D" id="3.90.550.10">
    <property type="entry name" value="Spore Coat Polysaccharide Biosynthesis Protein SpsA, Chain A"/>
    <property type="match status" value="1"/>
</dbReference>
<keyword evidence="1" id="KW-0328">Glycosyltransferase</keyword>
<dbReference type="AlphaFoldDB" id="A0A362X7Y4"/>
<dbReference type="RefSeq" id="WP_105473925.1">
    <property type="nucleotide sequence ID" value="NZ_PVEO01000006.1"/>
</dbReference>
<dbReference type="PANTHER" id="PTHR22916:SF51">
    <property type="entry name" value="GLYCOSYLTRANSFERASE EPSH-RELATED"/>
    <property type="match status" value="1"/>
</dbReference>
<keyword evidence="2 4" id="KW-0808">Transferase</keyword>
<organism evidence="4 5">
    <name type="scientific">Jejuia pallidilutea</name>
    <dbReference type="NCBI Taxonomy" id="504487"/>
    <lineage>
        <taxon>Bacteria</taxon>
        <taxon>Pseudomonadati</taxon>
        <taxon>Bacteroidota</taxon>
        <taxon>Flavobacteriia</taxon>
        <taxon>Flavobacteriales</taxon>
        <taxon>Flavobacteriaceae</taxon>
        <taxon>Jejuia</taxon>
    </lineage>
</organism>
<dbReference type="SUPFAM" id="SSF53448">
    <property type="entry name" value="Nucleotide-diphospho-sugar transferases"/>
    <property type="match status" value="1"/>
</dbReference>
<sequence>MQKISIIIPVYNVEQYLHRCMHSILNQTYTNLEIILINDGATDNSGEICDDYASKDDRILVIHQKNKGLSGARNSGLKRATGEFVGFVDSDDWIEYDMFERMMNLIQNENIDVVECGILKSLDVEDNINRHGKLNIEDRLSALKRIITNQQFSVWRRLYKKKIIEDITFVEGKNSEDVYFTLDVFKNINKIAYTSAPLYNYFIGGVSITRGGYRLKTLDTVDAALHLEDMVRNQEKDEELKQIALDFLLEIVLYNYKLLNINNNLDDDYRHRKKLKSIIEKNYHLANKYLQLRLAKILPVKLFQLILKIYQN</sequence>
<accession>A0A362X7Y4</accession>
<comment type="caution">
    <text evidence="4">The sequence shown here is derived from an EMBL/GenBank/DDBJ whole genome shotgun (WGS) entry which is preliminary data.</text>
</comment>
<dbReference type="InterPro" id="IPR029044">
    <property type="entry name" value="Nucleotide-diphossugar_trans"/>
</dbReference>
<proteinExistence type="predicted"/>
<evidence type="ECO:0000313" key="5">
    <source>
        <dbReference type="Proteomes" id="UP000251545"/>
    </source>
</evidence>
<protein>
    <submittedName>
        <fullName evidence="4">Glycosyl transferase family 2</fullName>
    </submittedName>
</protein>
<evidence type="ECO:0000259" key="3">
    <source>
        <dbReference type="Pfam" id="PF00535"/>
    </source>
</evidence>
<dbReference type="EMBL" id="PVEO01000006">
    <property type="protein sequence ID" value="PQV47696.1"/>
    <property type="molecule type" value="Genomic_DNA"/>
</dbReference>
<dbReference type="InterPro" id="IPR001173">
    <property type="entry name" value="Glyco_trans_2-like"/>
</dbReference>
<reference evidence="4 5" key="1">
    <citation type="submission" date="2018-02" db="EMBL/GenBank/DDBJ databases">
        <title>Genomic Encyclopedia of Archaeal and Bacterial Type Strains, Phase II (KMG-II): from individual species to whole genera.</title>
        <authorList>
            <person name="Goeker M."/>
        </authorList>
    </citation>
    <scope>NUCLEOTIDE SEQUENCE [LARGE SCALE GENOMIC DNA]</scope>
    <source>
        <strain evidence="4 5">DSM 21165</strain>
    </source>
</reference>
<dbReference type="PANTHER" id="PTHR22916">
    <property type="entry name" value="GLYCOSYLTRANSFERASE"/>
    <property type="match status" value="1"/>
</dbReference>
<name>A0A362X7Y4_9FLAO</name>
<dbReference type="Pfam" id="PF00535">
    <property type="entry name" value="Glycos_transf_2"/>
    <property type="match status" value="1"/>
</dbReference>
<dbReference type="GO" id="GO:0016758">
    <property type="term" value="F:hexosyltransferase activity"/>
    <property type="evidence" value="ECO:0007669"/>
    <property type="project" value="UniProtKB-ARBA"/>
</dbReference>
<feature type="domain" description="Glycosyltransferase 2-like" evidence="3">
    <location>
        <begin position="5"/>
        <end position="166"/>
    </location>
</feature>
<evidence type="ECO:0000313" key="4">
    <source>
        <dbReference type="EMBL" id="PQV47696.1"/>
    </source>
</evidence>
<gene>
    <name evidence="4" type="ORF">CLV33_10615</name>
</gene>
<evidence type="ECO:0000256" key="2">
    <source>
        <dbReference type="ARBA" id="ARBA00022679"/>
    </source>
</evidence>
<dbReference type="Proteomes" id="UP000251545">
    <property type="component" value="Unassembled WGS sequence"/>
</dbReference>
<dbReference type="CDD" id="cd00761">
    <property type="entry name" value="Glyco_tranf_GTA_type"/>
    <property type="match status" value="1"/>
</dbReference>
<evidence type="ECO:0000256" key="1">
    <source>
        <dbReference type="ARBA" id="ARBA00022676"/>
    </source>
</evidence>